<keyword evidence="4 8" id="KW-0808">Transferase</keyword>
<accession>A0A811KD62</accession>
<dbReference type="Proteomes" id="UP000783686">
    <property type="component" value="Unassembled WGS sequence"/>
</dbReference>
<name>A0A811KD62_9BILA</name>
<evidence type="ECO:0000256" key="4">
    <source>
        <dbReference type="ARBA" id="ARBA00022679"/>
    </source>
</evidence>
<evidence type="ECO:0000256" key="2">
    <source>
        <dbReference type="ARBA" id="ARBA00007647"/>
    </source>
</evidence>
<dbReference type="InterPro" id="IPR052012">
    <property type="entry name" value="GTase_92"/>
</dbReference>
<evidence type="ECO:0000256" key="8">
    <source>
        <dbReference type="RuleBase" id="RU366017"/>
    </source>
</evidence>
<dbReference type="GO" id="GO:0016757">
    <property type="term" value="F:glycosyltransferase activity"/>
    <property type="evidence" value="ECO:0007669"/>
    <property type="project" value="UniProtKB-UniRule"/>
</dbReference>
<proteinExistence type="inferred from homology"/>
<dbReference type="PANTHER" id="PTHR21645">
    <property type="entry name" value="GLYCOSYLTRANSFERASE FAMILY 92 PROTEIN"/>
    <property type="match status" value="1"/>
</dbReference>
<evidence type="ECO:0000256" key="3">
    <source>
        <dbReference type="ARBA" id="ARBA00022676"/>
    </source>
</evidence>
<dbReference type="EC" id="2.4.1.-" evidence="8"/>
<dbReference type="EMBL" id="CAJFDH010000003">
    <property type="protein sequence ID" value="CAD5213683.1"/>
    <property type="molecule type" value="Genomic_DNA"/>
</dbReference>
<evidence type="ECO:0000313" key="10">
    <source>
        <dbReference type="Proteomes" id="UP000614601"/>
    </source>
</evidence>
<dbReference type="Pfam" id="PF01697">
    <property type="entry name" value="Glyco_transf_92"/>
    <property type="match status" value="1"/>
</dbReference>
<dbReference type="InterPro" id="IPR008166">
    <property type="entry name" value="Glyco_transf_92"/>
</dbReference>
<dbReference type="PANTHER" id="PTHR21645:SF22">
    <property type="entry name" value="GLYCOSYLTRANSFERASE FAMILY 92 PROTEIN"/>
    <property type="match status" value="1"/>
</dbReference>
<dbReference type="AlphaFoldDB" id="A0A811KD62"/>
<evidence type="ECO:0000256" key="1">
    <source>
        <dbReference type="ARBA" id="ARBA00004167"/>
    </source>
</evidence>
<dbReference type="GO" id="GO:0016020">
    <property type="term" value="C:membrane"/>
    <property type="evidence" value="ECO:0007669"/>
    <property type="project" value="UniProtKB-SubCell"/>
</dbReference>
<keyword evidence="10" id="KW-1185">Reference proteome</keyword>
<evidence type="ECO:0000256" key="5">
    <source>
        <dbReference type="ARBA" id="ARBA00022692"/>
    </source>
</evidence>
<sequence length="231" mass="26514">MYHAMGVNELNIYVINVITELYNVLKLYEKEISLNLHPGTLLPKISGYDANGYTEAMNQLICYNECYLDHRESAEFILFSDLDEVITSVNGNLLKTVRILFNQIPSVAGFGFTWKTSSYIKVDTVNEYSVGRMFNGLRVWRNESYVKSIIVPKRVGFSIVHDVEGMIYQGREVKHVKLPLEEGYTVHLRAEAQMTKHKGIDLIDANILAETQINEYRKLNNKKETVHAVTF</sequence>
<evidence type="ECO:0000313" key="9">
    <source>
        <dbReference type="EMBL" id="CAD5213683.1"/>
    </source>
</evidence>
<comment type="subcellular location">
    <subcellularLocation>
        <location evidence="1">Membrane</location>
        <topology evidence="1">Single-pass membrane protein</topology>
    </subcellularLocation>
</comment>
<reference evidence="9" key="1">
    <citation type="submission" date="2020-09" db="EMBL/GenBank/DDBJ databases">
        <authorList>
            <person name="Kikuchi T."/>
        </authorList>
    </citation>
    <scope>NUCLEOTIDE SEQUENCE</scope>
    <source>
        <strain evidence="9">SH1</strain>
    </source>
</reference>
<evidence type="ECO:0000256" key="7">
    <source>
        <dbReference type="ARBA" id="ARBA00023136"/>
    </source>
</evidence>
<comment type="similarity">
    <text evidence="2 8">Belongs to the glycosyltransferase 92 family.</text>
</comment>
<keyword evidence="3 8" id="KW-0328">Glycosyltransferase</keyword>
<organism evidence="9 10">
    <name type="scientific">Bursaphelenchus okinawaensis</name>
    <dbReference type="NCBI Taxonomy" id="465554"/>
    <lineage>
        <taxon>Eukaryota</taxon>
        <taxon>Metazoa</taxon>
        <taxon>Ecdysozoa</taxon>
        <taxon>Nematoda</taxon>
        <taxon>Chromadorea</taxon>
        <taxon>Rhabditida</taxon>
        <taxon>Tylenchina</taxon>
        <taxon>Tylenchomorpha</taxon>
        <taxon>Aphelenchoidea</taxon>
        <taxon>Aphelenchoididae</taxon>
        <taxon>Bursaphelenchus</taxon>
    </lineage>
</organism>
<dbReference type="OrthoDB" id="5786961at2759"/>
<keyword evidence="5" id="KW-0812">Transmembrane</keyword>
<keyword evidence="6" id="KW-1133">Transmembrane helix</keyword>
<dbReference type="Proteomes" id="UP000614601">
    <property type="component" value="Unassembled WGS sequence"/>
</dbReference>
<evidence type="ECO:0000256" key="6">
    <source>
        <dbReference type="ARBA" id="ARBA00022989"/>
    </source>
</evidence>
<gene>
    <name evidence="9" type="ORF">BOKJ2_LOCUS5215</name>
</gene>
<dbReference type="EMBL" id="CAJFCW020000003">
    <property type="protein sequence ID" value="CAG9101361.1"/>
    <property type="molecule type" value="Genomic_DNA"/>
</dbReference>
<protein>
    <recommendedName>
        <fullName evidence="8">Glycosyltransferase family 92 protein</fullName>
        <ecNumber evidence="8">2.4.1.-</ecNumber>
    </recommendedName>
</protein>
<keyword evidence="7" id="KW-0472">Membrane</keyword>
<comment type="caution">
    <text evidence="9">The sequence shown here is derived from an EMBL/GenBank/DDBJ whole genome shotgun (WGS) entry which is preliminary data.</text>
</comment>